<accession>A0AC61U6T3</accession>
<sequence>MTTYGHLRGPDHRPPRACDHDTRPGRLDAPRRARARRCRRDVVAGPGGSCGWS</sequence>
<organism evidence="1 2">
    <name type="scientific">Janibacter limosus</name>
    <dbReference type="NCBI Taxonomy" id="53458"/>
    <lineage>
        <taxon>Bacteria</taxon>
        <taxon>Bacillati</taxon>
        <taxon>Actinomycetota</taxon>
        <taxon>Actinomycetes</taxon>
        <taxon>Micrococcales</taxon>
        <taxon>Intrasporangiaceae</taxon>
        <taxon>Janibacter</taxon>
    </lineage>
</organism>
<protein>
    <submittedName>
        <fullName evidence="1">Uncharacterized protein</fullName>
    </submittedName>
</protein>
<proteinExistence type="predicted"/>
<name>A0AC61U6T3_9MICO</name>
<dbReference type="EMBL" id="CP087977">
    <property type="protein sequence ID" value="UUZ45752.1"/>
    <property type="molecule type" value="Genomic_DNA"/>
</dbReference>
<dbReference type="Proteomes" id="UP001059663">
    <property type="component" value="Chromosome"/>
</dbReference>
<gene>
    <name evidence="1" type="ORF">LP422_07220</name>
</gene>
<evidence type="ECO:0000313" key="1">
    <source>
        <dbReference type="EMBL" id="UUZ45752.1"/>
    </source>
</evidence>
<evidence type="ECO:0000313" key="2">
    <source>
        <dbReference type="Proteomes" id="UP001059663"/>
    </source>
</evidence>
<reference evidence="1" key="1">
    <citation type="submission" date="2021-11" db="EMBL/GenBank/DDBJ databases">
        <title>Study of the species diversity of bacterial strains isolated from a unique natural object - Shulgan-Tash cave (Bashkiria).</title>
        <authorList>
            <person name="Sazanova A.L."/>
            <person name="Chirak E.R."/>
            <person name="Safronova V.I."/>
        </authorList>
    </citation>
    <scope>NUCLEOTIDE SEQUENCE</scope>
    <source>
        <strain evidence="1">P1</strain>
    </source>
</reference>